<keyword evidence="26" id="KW-1185">Reference proteome</keyword>
<dbReference type="Pfam" id="PF05033">
    <property type="entry name" value="Pre-SET"/>
    <property type="match status" value="1"/>
</dbReference>
<feature type="compositionally biased region" description="Acidic residues" evidence="21">
    <location>
        <begin position="1141"/>
        <end position="1163"/>
    </location>
</feature>
<dbReference type="EMBL" id="JANPWB010000016">
    <property type="protein sequence ID" value="KAJ1080544.1"/>
    <property type="molecule type" value="Genomic_DNA"/>
</dbReference>
<feature type="compositionally biased region" description="Low complexity" evidence="21">
    <location>
        <begin position="432"/>
        <end position="444"/>
    </location>
</feature>
<keyword evidence="14" id="KW-0804">Transcription</keyword>
<dbReference type="GO" id="GO:1990841">
    <property type="term" value="F:promoter-specific chromatin binding"/>
    <property type="evidence" value="ECO:0007669"/>
    <property type="project" value="UniProtKB-ARBA"/>
</dbReference>
<reference evidence="25" key="1">
    <citation type="journal article" date="2022" name="bioRxiv">
        <title>Sequencing and chromosome-scale assembly of the giantPleurodeles waltlgenome.</title>
        <authorList>
            <person name="Brown T."/>
            <person name="Elewa A."/>
            <person name="Iarovenko S."/>
            <person name="Subramanian E."/>
            <person name="Araus A.J."/>
            <person name="Petzold A."/>
            <person name="Susuki M."/>
            <person name="Suzuki K.-i.T."/>
            <person name="Hayashi T."/>
            <person name="Toyoda A."/>
            <person name="Oliveira C."/>
            <person name="Osipova E."/>
            <person name="Leigh N.D."/>
            <person name="Simon A."/>
            <person name="Yun M.H."/>
        </authorList>
    </citation>
    <scope>NUCLEOTIDE SEQUENCE</scope>
    <source>
        <strain evidence="25">20211129_DDA</strain>
        <tissue evidence="25">Liver</tissue>
    </source>
</reference>
<evidence type="ECO:0000256" key="9">
    <source>
        <dbReference type="ARBA" id="ARBA00022737"/>
    </source>
</evidence>
<dbReference type="CDD" id="cd21181">
    <property type="entry name" value="Tudor_SETDB1_rpt2"/>
    <property type="match status" value="1"/>
</dbReference>
<dbReference type="SMART" id="SM00391">
    <property type="entry name" value="MBD"/>
    <property type="match status" value="1"/>
</dbReference>
<protein>
    <recommendedName>
        <fullName evidence="18">Histone-lysine N-methyltransferase SETDB1</fullName>
        <ecNumber evidence="16">2.1.1.366</ecNumber>
    </recommendedName>
    <alternativeName>
        <fullName evidence="19">SET domain bifurcated 1</fullName>
    </alternativeName>
</protein>
<evidence type="ECO:0000256" key="10">
    <source>
        <dbReference type="ARBA" id="ARBA00022833"/>
    </source>
</evidence>
<dbReference type="Pfam" id="PF01429">
    <property type="entry name" value="MBD"/>
    <property type="match status" value="1"/>
</dbReference>
<dbReference type="FunFam" id="2.170.270.10:FF:000017">
    <property type="entry name" value="Histone-lysine N-methyltransferase"/>
    <property type="match status" value="1"/>
</dbReference>
<dbReference type="Gene3D" id="2.30.30.140">
    <property type="match status" value="3"/>
</dbReference>
<dbReference type="InterPro" id="IPR001739">
    <property type="entry name" value="Methyl_CpG_DNA-bd"/>
</dbReference>
<dbReference type="SMART" id="SM00317">
    <property type="entry name" value="SET"/>
    <property type="match status" value="1"/>
</dbReference>
<dbReference type="PANTHER" id="PTHR46024:SF2">
    <property type="entry name" value="HISTONE-LYSINE N-METHYLTRANSFERASE SETDB1"/>
    <property type="match status" value="1"/>
</dbReference>
<keyword evidence="12" id="KW-0805">Transcription regulation</keyword>
<evidence type="ECO:0000259" key="23">
    <source>
        <dbReference type="PROSITE" id="PS50867"/>
    </source>
</evidence>
<dbReference type="Pfam" id="PF18300">
    <property type="entry name" value="DUF5604"/>
    <property type="match status" value="1"/>
</dbReference>
<evidence type="ECO:0000259" key="22">
    <source>
        <dbReference type="PROSITE" id="PS50280"/>
    </source>
</evidence>
<dbReference type="GO" id="GO:0003677">
    <property type="term" value="F:DNA binding"/>
    <property type="evidence" value="ECO:0007669"/>
    <property type="project" value="InterPro"/>
</dbReference>
<dbReference type="InterPro" id="IPR041291">
    <property type="entry name" value="TUDOR_5"/>
</dbReference>
<feature type="compositionally biased region" description="Polar residues" evidence="21">
    <location>
        <begin position="733"/>
        <end position="751"/>
    </location>
</feature>
<dbReference type="InterPro" id="IPR025796">
    <property type="entry name" value="Hist-Lys_N-MeTrfase_SETDB1"/>
</dbReference>
<dbReference type="Gene3D" id="2.170.270.10">
    <property type="entry name" value="SET domain"/>
    <property type="match status" value="2"/>
</dbReference>
<keyword evidence="4" id="KW-0678">Repressor</keyword>
<feature type="compositionally biased region" description="Basic and acidic residues" evidence="21">
    <location>
        <begin position="1246"/>
        <end position="1271"/>
    </location>
</feature>
<feature type="coiled-coil region" evidence="20">
    <location>
        <begin position="282"/>
        <end position="309"/>
    </location>
</feature>
<dbReference type="GO" id="GO:0005634">
    <property type="term" value="C:nucleus"/>
    <property type="evidence" value="ECO:0007669"/>
    <property type="project" value="UniProtKB-SubCell"/>
</dbReference>
<keyword evidence="5" id="KW-0489">Methyltransferase</keyword>
<comment type="subcellular location">
    <subcellularLocation>
        <location evidence="2">Chromosome</location>
    </subcellularLocation>
    <subcellularLocation>
        <location evidence="1">Nucleus</location>
    </subcellularLocation>
</comment>
<keyword evidence="6" id="KW-0808">Transferase</keyword>
<feature type="domain" description="Post-SET" evidence="24">
    <location>
        <begin position="1529"/>
        <end position="1545"/>
    </location>
</feature>
<evidence type="ECO:0000256" key="7">
    <source>
        <dbReference type="ARBA" id="ARBA00022691"/>
    </source>
</evidence>
<evidence type="ECO:0000256" key="4">
    <source>
        <dbReference type="ARBA" id="ARBA00022491"/>
    </source>
</evidence>
<evidence type="ECO:0000256" key="15">
    <source>
        <dbReference type="ARBA" id="ARBA00023242"/>
    </source>
</evidence>
<dbReference type="EC" id="2.1.1.366" evidence="16"/>
<dbReference type="PROSITE" id="PS50280">
    <property type="entry name" value="SET"/>
    <property type="match status" value="1"/>
</dbReference>
<evidence type="ECO:0000256" key="13">
    <source>
        <dbReference type="ARBA" id="ARBA00023054"/>
    </source>
</evidence>
<dbReference type="InterPro" id="IPR016177">
    <property type="entry name" value="DNA-bd_dom_sf"/>
</dbReference>
<comment type="catalytic activity">
    <reaction evidence="17">
        <text>N(6),N(6)-dimethyl-L-lysyl(9)-[histone H3] + S-adenosyl-L-methionine = N(6),N(6),N(6)-trimethyl-L-lysyl(9)-[histone H3] + S-adenosyl-L-homocysteine + H(+)</text>
        <dbReference type="Rhea" id="RHEA:60288"/>
        <dbReference type="Rhea" id="RHEA-COMP:15538"/>
        <dbReference type="Rhea" id="RHEA-COMP:15541"/>
        <dbReference type="ChEBI" id="CHEBI:15378"/>
        <dbReference type="ChEBI" id="CHEBI:57856"/>
        <dbReference type="ChEBI" id="CHEBI:59789"/>
        <dbReference type="ChEBI" id="CHEBI:61961"/>
        <dbReference type="ChEBI" id="CHEBI:61976"/>
        <dbReference type="EC" id="2.1.1.366"/>
    </reaction>
    <physiologicalReaction direction="left-to-right" evidence="17">
        <dbReference type="Rhea" id="RHEA:60289"/>
    </physiologicalReaction>
</comment>
<evidence type="ECO:0000313" key="26">
    <source>
        <dbReference type="Proteomes" id="UP001066276"/>
    </source>
</evidence>
<evidence type="ECO:0000256" key="17">
    <source>
        <dbReference type="ARBA" id="ARBA00052612"/>
    </source>
</evidence>
<dbReference type="InterPro" id="IPR046341">
    <property type="entry name" value="SET_dom_sf"/>
</dbReference>
<dbReference type="FunFam" id="2.30.30.140:FF:000034">
    <property type="entry name" value="Histone-lysine N-methyltransferase"/>
    <property type="match status" value="1"/>
</dbReference>
<proteinExistence type="predicted"/>
<evidence type="ECO:0000256" key="20">
    <source>
        <dbReference type="SAM" id="Coils"/>
    </source>
</evidence>
<dbReference type="PANTHER" id="PTHR46024">
    <property type="entry name" value="HISTONE-LYSINE N-METHYLTRANSFERASE EGGLESS"/>
    <property type="match status" value="1"/>
</dbReference>
<dbReference type="GO" id="GO:0005694">
    <property type="term" value="C:chromosome"/>
    <property type="evidence" value="ECO:0007669"/>
    <property type="project" value="UniProtKB-SubCell"/>
</dbReference>
<dbReference type="CDD" id="cd10517">
    <property type="entry name" value="SET_SETDB1"/>
    <property type="match status" value="1"/>
</dbReference>
<dbReference type="GO" id="GO:0008270">
    <property type="term" value="F:zinc ion binding"/>
    <property type="evidence" value="ECO:0007669"/>
    <property type="project" value="InterPro"/>
</dbReference>
<feature type="region of interest" description="Disordered" evidence="21">
    <location>
        <begin position="419"/>
        <end position="450"/>
    </location>
</feature>
<dbReference type="InterPro" id="IPR001214">
    <property type="entry name" value="SET_dom"/>
</dbReference>
<dbReference type="CDD" id="cd20382">
    <property type="entry name" value="Tudor_SETDB1_rpt1"/>
    <property type="match status" value="1"/>
</dbReference>
<feature type="compositionally biased region" description="Gly residues" evidence="21">
    <location>
        <begin position="113"/>
        <end position="122"/>
    </location>
</feature>
<evidence type="ECO:0000256" key="16">
    <source>
        <dbReference type="ARBA" id="ARBA00039052"/>
    </source>
</evidence>
<evidence type="ECO:0000256" key="6">
    <source>
        <dbReference type="ARBA" id="ARBA00022679"/>
    </source>
</evidence>
<gene>
    <name evidence="25" type="ORF">NDU88_000741</name>
</gene>
<evidence type="ECO:0000256" key="2">
    <source>
        <dbReference type="ARBA" id="ARBA00004286"/>
    </source>
</evidence>
<feature type="compositionally biased region" description="Polar residues" evidence="21">
    <location>
        <begin position="1378"/>
        <end position="1389"/>
    </location>
</feature>
<evidence type="ECO:0000256" key="1">
    <source>
        <dbReference type="ARBA" id="ARBA00004123"/>
    </source>
</evidence>
<dbReference type="InterPro" id="IPR003616">
    <property type="entry name" value="Post-SET_dom"/>
</dbReference>
<evidence type="ECO:0000256" key="12">
    <source>
        <dbReference type="ARBA" id="ARBA00023015"/>
    </source>
</evidence>
<evidence type="ECO:0000259" key="24">
    <source>
        <dbReference type="PROSITE" id="PS50868"/>
    </source>
</evidence>
<keyword evidence="8" id="KW-0479">Metal-binding</keyword>
<evidence type="ECO:0000256" key="19">
    <source>
        <dbReference type="ARBA" id="ARBA00078944"/>
    </source>
</evidence>
<keyword evidence="10" id="KW-0862">Zinc</keyword>
<dbReference type="InterPro" id="IPR041292">
    <property type="entry name" value="Tudor_4"/>
</dbReference>
<evidence type="ECO:0000256" key="5">
    <source>
        <dbReference type="ARBA" id="ARBA00022603"/>
    </source>
</evidence>
<evidence type="ECO:0000256" key="18">
    <source>
        <dbReference type="ARBA" id="ARBA00069310"/>
    </source>
</evidence>
<dbReference type="FunFam" id="2.30.30.140:FF:000054">
    <property type="entry name" value="Histone-lysine N-methyltransferase"/>
    <property type="match status" value="1"/>
</dbReference>
<evidence type="ECO:0000313" key="25">
    <source>
        <dbReference type="EMBL" id="KAJ1080544.1"/>
    </source>
</evidence>
<dbReference type="InterPro" id="IPR047232">
    <property type="entry name" value="SETDB1/2-like_MBD"/>
</dbReference>
<feature type="compositionally biased region" description="Polar residues" evidence="21">
    <location>
        <begin position="1346"/>
        <end position="1361"/>
    </location>
</feature>
<keyword evidence="3" id="KW-0158">Chromosome</keyword>
<evidence type="ECO:0000256" key="21">
    <source>
        <dbReference type="SAM" id="MobiDB-lite"/>
    </source>
</evidence>
<feature type="region of interest" description="Disordered" evidence="21">
    <location>
        <begin position="662"/>
        <end position="769"/>
    </location>
</feature>
<dbReference type="SUPFAM" id="SSF82199">
    <property type="entry name" value="SET domain"/>
    <property type="match status" value="1"/>
</dbReference>
<accession>A0AAV7KQ74</accession>
<dbReference type="Pfam" id="PF18358">
    <property type="entry name" value="Tudor_4"/>
    <property type="match status" value="1"/>
</dbReference>
<dbReference type="InterPro" id="IPR002999">
    <property type="entry name" value="Tudor"/>
</dbReference>
<dbReference type="PROSITE" id="PS51573">
    <property type="entry name" value="SAM_MT43_SUVAR39_1"/>
    <property type="match status" value="1"/>
</dbReference>
<evidence type="ECO:0000256" key="8">
    <source>
        <dbReference type="ARBA" id="ARBA00022723"/>
    </source>
</evidence>
<evidence type="ECO:0000256" key="14">
    <source>
        <dbReference type="ARBA" id="ARBA00023163"/>
    </source>
</evidence>
<keyword evidence="9" id="KW-0677">Repeat</keyword>
<evidence type="ECO:0000256" key="3">
    <source>
        <dbReference type="ARBA" id="ARBA00022454"/>
    </source>
</evidence>
<dbReference type="GO" id="GO:0070828">
    <property type="term" value="P:heterochromatin organization"/>
    <property type="evidence" value="ECO:0007669"/>
    <property type="project" value="TreeGrafter"/>
</dbReference>
<feature type="compositionally biased region" description="Basic and acidic residues" evidence="21">
    <location>
        <begin position="1287"/>
        <end position="1306"/>
    </location>
</feature>
<feature type="region of interest" description="Disordered" evidence="21">
    <location>
        <begin position="36"/>
        <end position="83"/>
    </location>
</feature>
<dbReference type="SMART" id="SM00468">
    <property type="entry name" value="PreSET"/>
    <property type="match status" value="1"/>
</dbReference>
<evidence type="ECO:0000256" key="11">
    <source>
        <dbReference type="ARBA" id="ARBA00022853"/>
    </source>
</evidence>
<feature type="region of interest" description="Disordered" evidence="21">
    <location>
        <begin position="353"/>
        <end position="385"/>
    </location>
</feature>
<dbReference type="CDD" id="cd01395">
    <property type="entry name" value="HMT_MBD"/>
    <property type="match status" value="1"/>
</dbReference>
<feature type="region of interest" description="Disordered" evidence="21">
    <location>
        <begin position="1125"/>
        <end position="1416"/>
    </location>
</feature>
<dbReference type="Proteomes" id="UP001066276">
    <property type="component" value="Chromosome 12"/>
</dbReference>
<keyword evidence="15" id="KW-0539">Nucleus</keyword>
<feature type="compositionally biased region" description="Polar residues" evidence="21">
    <location>
        <begin position="695"/>
        <end position="711"/>
    </location>
</feature>
<feature type="domain" description="SET" evidence="22">
    <location>
        <begin position="1058"/>
        <end position="1520"/>
    </location>
</feature>
<dbReference type="Pfam" id="PF00856">
    <property type="entry name" value="SET"/>
    <property type="match status" value="1"/>
</dbReference>
<keyword evidence="11" id="KW-0156">Chromatin regulator</keyword>
<dbReference type="InterPro" id="IPR040880">
    <property type="entry name" value="DUF5604"/>
</dbReference>
<dbReference type="GO" id="GO:0032259">
    <property type="term" value="P:methylation"/>
    <property type="evidence" value="ECO:0007669"/>
    <property type="project" value="UniProtKB-KW"/>
</dbReference>
<feature type="compositionally biased region" description="Acidic residues" evidence="21">
    <location>
        <begin position="370"/>
        <end position="379"/>
    </location>
</feature>
<keyword evidence="13 20" id="KW-0175">Coiled coil</keyword>
<dbReference type="GO" id="GO:0006346">
    <property type="term" value="P:DNA methylation-dependent constitutive heterochromatin formation"/>
    <property type="evidence" value="ECO:0007669"/>
    <property type="project" value="UniProtKB-ARBA"/>
</dbReference>
<comment type="caution">
    <text evidence="25">The sequence shown here is derived from an EMBL/GenBank/DDBJ whole genome shotgun (WGS) entry which is preliminary data.</text>
</comment>
<dbReference type="PROSITE" id="PS50867">
    <property type="entry name" value="PRE_SET"/>
    <property type="match status" value="1"/>
</dbReference>
<sequence>MIECVGRLPHYRECMKCNAARCEVFMSPLGPRTCRGRREGTGDTDAQAVRGRAASEAFEESRRAGETVRGTGPESGLAEESRRCDSTVLAWKGQGEEACEGGQDPAGREGEGTCAGAGGEDSGSGTPPKGPCTRPPAQGRCSSGWGPLKSEIQSLQDQQMTENGLFDPWIIPPPTSTWTKALPLLSSFCCVSSSGTVLRALINRTAIAASLWHLVPSRPSVGKTSGEKLPGRLRLGGPAGFGVKRGGGACTAEGPGRRPATMESPDILDLQQAVVDELGISMDELRQFIDEEVNKIESVKQRKAQLVELETWVQQKENEVAHVDKLFDSASSAVDDCESLVKDLYNKLGLNYRESSSEDEGSSRPAEVIEIPDEEDDDVLSVGSGDAVNRVSKDQSLLREAMAAMRKSAQDVQKFMEAVTKKSSAQKDSHPSKVSSIPSSPTSSLGGTQIGDISKDGDLIVGMRILGKKRTKTWHKGTLIAIQNVGAGKKYKVKFDNKGKSLLSGNHIAYDYHPFPEKLFVGSRVVAKYKDGNQMWLYAGVVAEPPSIKNKMRFLVFFDDGYASYVIQSELYPVCRPLRKAWEDIEDVSCRDFIEEYITAYPNRPMVLLKNNQLIKTEWEGTWWKSKVEEVDGSLVKILFLDDKRCEWIYRGSTRLEPMFSMKTSTASSQEKKQAGQLRTRPNVGAVRSKGPVVQYTQDLTGAETSGRTVDQFQLLPPPSSDSPQLVEMDPESQMSLSRKQQVAKKSTSFRPGSVGSGQSSPSSPVLSEAPLTPVQALTPAPLPATRAMVSQQYRYTTVPGAPTQFPGMTDRVPVDVSYRAPTEKLVYIPHVCNYTCLSQVRPRKKDQHRGKNPLLVPLLYDFRRMTARRRVNRKMGFHVIYKTPCGLSVRTMMEIERYLFETDCDFLFLEMFCLDPYVLVDRKFQPQKPYYYIPDITYGREDVQLSCVNEIDTTPPPQVAYSKERIPGKGVYINTSWEFLVGCDCTDGCRDKSRCACHQLTLQASTCLPGGPPSGTVGFDHKRLEECLPTGVYECNKRCKCNMNMCTNRLVQHGLHVRLQLFKTQNKGWGIRCLDDIAKGSFVCIYAGKILTDDFADKEGLEMGDEYFANLDYIESVENFKEGYESDAKASSDSSGVDLKDEEEEENTGSDEQEESNEESSDDNFGKEGDFNTNSVWRSYATRRQTRGQKENGLSETASKDSGLARQVSHDEANACKLPVSEETSKNKVASWLSSNSMADSFQDSDSRSSFRLAEGESKPKVEPQADGEKPSISGFGMKDSVGGDPHSKGVKKEETGKDCEDHSKFPGVGDSSRMYGYNPAPAKPEGIKRPPSKTTMHQNRRHSSVSQPNNDDVLTLSSSEDSDVGTKNKPGGQAATAGNDSDDIQTISSGSDDEGDDKKNQSANADPNKRQVAVKSTRGFALKSTHGITIKTHMALADRGDTKQVPRSTRQFYDGEESCYIIDAKLEGNLGRYLNHSCSPNLFVQNVFVDTHDLRFPWVAFFASKRIRAGTELTWDYNYDVGSVEGKVLLCCCGSTECRGRLL</sequence>
<feature type="compositionally biased region" description="Low complexity" evidence="21">
    <location>
        <begin position="752"/>
        <end position="769"/>
    </location>
</feature>
<dbReference type="SMART" id="SM00333">
    <property type="entry name" value="TUDOR"/>
    <property type="match status" value="2"/>
</dbReference>
<dbReference type="Pfam" id="PF18359">
    <property type="entry name" value="Tudor_5"/>
    <property type="match status" value="1"/>
</dbReference>
<name>A0AAV7KQ74_PLEWA</name>
<feature type="region of interest" description="Disordered" evidence="21">
    <location>
        <begin position="95"/>
        <end position="146"/>
    </location>
</feature>
<dbReference type="FunFam" id="2.170.270.10:FF:000020">
    <property type="entry name" value="Histone-lysine N-methyltransferase"/>
    <property type="match status" value="1"/>
</dbReference>
<organism evidence="25 26">
    <name type="scientific">Pleurodeles waltl</name>
    <name type="common">Iberian ribbed newt</name>
    <dbReference type="NCBI Taxonomy" id="8319"/>
    <lineage>
        <taxon>Eukaryota</taxon>
        <taxon>Metazoa</taxon>
        <taxon>Chordata</taxon>
        <taxon>Craniata</taxon>
        <taxon>Vertebrata</taxon>
        <taxon>Euteleostomi</taxon>
        <taxon>Amphibia</taxon>
        <taxon>Batrachia</taxon>
        <taxon>Caudata</taxon>
        <taxon>Salamandroidea</taxon>
        <taxon>Salamandridae</taxon>
        <taxon>Pleurodelinae</taxon>
        <taxon>Pleurodeles</taxon>
    </lineage>
</organism>
<feature type="domain" description="Pre-SET" evidence="23">
    <location>
        <begin position="982"/>
        <end position="1055"/>
    </location>
</feature>
<dbReference type="InterPro" id="IPR007728">
    <property type="entry name" value="Pre-SET_dom"/>
</dbReference>
<keyword evidence="7" id="KW-0949">S-adenosyl-L-methionine</keyword>
<dbReference type="FunFam" id="2.30.30.140:FF:000037">
    <property type="entry name" value="Histone-lysine N-methyltransferase"/>
    <property type="match status" value="1"/>
</dbReference>
<dbReference type="GO" id="GO:0140947">
    <property type="term" value="F:histone H3K9me2 methyltransferase activity"/>
    <property type="evidence" value="ECO:0007669"/>
    <property type="project" value="UniProtKB-EC"/>
</dbReference>
<dbReference type="SUPFAM" id="SSF54171">
    <property type="entry name" value="DNA-binding domain"/>
    <property type="match status" value="1"/>
</dbReference>
<dbReference type="PROSITE" id="PS50868">
    <property type="entry name" value="POST_SET"/>
    <property type="match status" value="1"/>
</dbReference>
<dbReference type="InterPro" id="IPR051516">
    <property type="entry name" value="SETDB_methyltransferase"/>
</dbReference>